<dbReference type="InterPro" id="IPR050641">
    <property type="entry name" value="RIFMO-like"/>
</dbReference>
<dbReference type="SUPFAM" id="SSF52833">
    <property type="entry name" value="Thioredoxin-like"/>
    <property type="match status" value="1"/>
</dbReference>
<dbReference type="InterPro" id="IPR012941">
    <property type="entry name" value="Phe_hydrox_C_dim_dom"/>
</dbReference>
<dbReference type="PANTHER" id="PTHR43004:SF20">
    <property type="entry name" value="2-MONOOXYGENASE, PUTATIVE (AFU_ORTHOLOGUE AFUA_1G13660)-RELATED"/>
    <property type="match status" value="1"/>
</dbReference>
<accession>A0ABP0ZST1</accession>
<feature type="domain" description="Phenol hydroxylase-like C-terminal dimerisation" evidence="6">
    <location>
        <begin position="486"/>
        <end position="695"/>
    </location>
</feature>
<evidence type="ECO:0000259" key="5">
    <source>
        <dbReference type="Pfam" id="PF01494"/>
    </source>
</evidence>
<dbReference type="InterPro" id="IPR038220">
    <property type="entry name" value="PHOX_C_sf"/>
</dbReference>
<keyword evidence="8" id="KW-1185">Reference proteome</keyword>
<evidence type="ECO:0000256" key="2">
    <source>
        <dbReference type="ARBA" id="ARBA00022630"/>
    </source>
</evidence>
<dbReference type="InterPro" id="IPR036188">
    <property type="entry name" value="FAD/NAD-bd_sf"/>
</dbReference>
<dbReference type="GeneID" id="92210592"/>
<keyword evidence="3" id="KW-0274">FAD</keyword>
<gene>
    <name evidence="7" type="ORF">LODBEIA_P53960</name>
</gene>
<keyword evidence="2" id="KW-0285">Flavoprotein</keyword>
<dbReference type="Gene3D" id="3.40.30.20">
    <property type="match status" value="1"/>
</dbReference>
<dbReference type="Pfam" id="PF01494">
    <property type="entry name" value="FAD_binding_3"/>
    <property type="match status" value="1"/>
</dbReference>
<evidence type="ECO:0000313" key="7">
    <source>
        <dbReference type="EMBL" id="CAK9441528.1"/>
    </source>
</evidence>
<sequence>MPSTSTIKESYTDVLIIGAGPSGYMAALWLARCGIPTRIIDKRSNEIFTGQADGLQSRSLEIFKSFSEDCFDWATMDQAWKVANQMEEICFWSPDEEGELARKSRIPDSIPNISRFTESVIHQGKIEKWFTESIKNFSGGSIEVERPLLPVSIKIDENAKDQQDYAVEVLVRKLDDDLARPEQYGGIANGLYRAFDGDQDKFYNQNIDDADKKDFELIHAKYVLGADGAHSWVRKQLGIDMEGEQTDFVWGVVDIVPITDFPDVRSRCAIHSKDSGSVMIIPRENDMVRLYIQLKEVDRDVETAGDAREFMGNCDDPKAKTKGRIDRSKITPESIINQARESMKPYKLDYTNLTWYTAYQIGQRVSPNFHRHSRVFIAGDACHTHSPKAGQGMNVSMQDTYNLGFKLALVCKGLAKQDILQTYESERIKVARDLIAFDHKFSRLFSGKPMIPNAAMLEGEATGSNMDEFHSVFLHGSRFASGTISDYDNSSLINKVGGATREGHEEDGVFSPLASKVPLGRRLFSDWALGQIDHRPWHFADRLPSDGRFRVVIFPGDVKQYPENMEKLHSFNEPLMAPESFLNRYTPRNAFFNSVIECLVVHASLRNDVEFYGFPEFARRKDYRGRVDYWSIFAGVGKTHNTSTKVDIYSTYGIDKKAGAIMVVRPDGHVAQVSEYTGEGLKQVCDYFSGFMIDQREIAVPEKDVTSYDSDRFEKPRLAV</sequence>
<evidence type="ECO:0000256" key="3">
    <source>
        <dbReference type="ARBA" id="ARBA00022827"/>
    </source>
</evidence>
<keyword evidence="4" id="KW-0560">Oxidoreductase</keyword>
<comment type="similarity">
    <text evidence="1">Belongs to the PheA/TfdB FAD monooxygenase family.</text>
</comment>
<protein>
    <recommendedName>
        <fullName evidence="9">Phenol 2-monooxygenase</fullName>
    </recommendedName>
</protein>
<dbReference type="CDD" id="cd02979">
    <property type="entry name" value="PHOX_C"/>
    <property type="match status" value="1"/>
</dbReference>
<dbReference type="RefSeq" id="XP_066832334.1">
    <property type="nucleotide sequence ID" value="XM_066975723.1"/>
</dbReference>
<proteinExistence type="inferred from homology"/>
<dbReference type="InterPro" id="IPR036249">
    <property type="entry name" value="Thioredoxin-like_sf"/>
</dbReference>
<feature type="domain" description="FAD-binding" evidence="5">
    <location>
        <begin position="12"/>
        <end position="437"/>
    </location>
</feature>
<evidence type="ECO:0008006" key="9">
    <source>
        <dbReference type="Google" id="ProtNLM"/>
    </source>
</evidence>
<dbReference type="Gene3D" id="3.50.50.60">
    <property type="entry name" value="FAD/NAD(P)-binding domain"/>
    <property type="match status" value="1"/>
</dbReference>
<dbReference type="Pfam" id="PF07976">
    <property type="entry name" value="Phe_hydrox_dim"/>
    <property type="match status" value="1"/>
</dbReference>
<dbReference type="InterPro" id="IPR002938">
    <property type="entry name" value="FAD-bd"/>
</dbReference>
<reference evidence="7 8" key="1">
    <citation type="submission" date="2024-03" db="EMBL/GenBank/DDBJ databases">
        <authorList>
            <person name="Brejova B."/>
        </authorList>
    </citation>
    <scope>NUCLEOTIDE SEQUENCE [LARGE SCALE GENOMIC DNA]</scope>
    <source>
        <strain evidence="7 8">CBS 14171</strain>
    </source>
</reference>
<dbReference type="Gene3D" id="3.30.9.10">
    <property type="entry name" value="D-Amino Acid Oxidase, subunit A, domain 2"/>
    <property type="match status" value="1"/>
</dbReference>
<dbReference type="SUPFAM" id="SSF54373">
    <property type="entry name" value="FAD-linked reductases, C-terminal domain"/>
    <property type="match status" value="1"/>
</dbReference>
<dbReference type="PRINTS" id="PR00420">
    <property type="entry name" value="RNGMNOXGNASE"/>
</dbReference>
<organism evidence="7 8">
    <name type="scientific">Lodderomyces beijingensis</name>
    <dbReference type="NCBI Taxonomy" id="1775926"/>
    <lineage>
        <taxon>Eukaryota</taxon>
        <taxon>Fungi</taxon>
        <taxon>Dikarya</taxon>
        <taxon>Ascomycota</taxon>
        <taxon>Saccharomycotina</taxon>
        <taxon>Pichiomycetes</taxon>
        <taxon>Debaryomycetaceae</taxon>
        <taxon>Candida/Lodderomyces clade</taxon>
        <taxon>Lodderomyces</taxon>
    </lineage>
</organism>
<dbReference type="Proteomes" id="UP001497383">
    <property type="component" value="Chromosome 7"/>
</dbReference>
<dbReference type="PANTHER" id="PTHR43004">
    <property type="entry name" value="TRK SYSTEM POTASSIUM UPTAKE PROTEIN"/>
    <property type="match status" value="1"/>
</dbReference>
<dbReference type="EMBL" id="OZ022411">
    <property type="protein sequence ID" value="CAK9441528.1"/>
    <property type="molecule type" value="Genomic_DNA"/>
</dbReference>
<evidence type="ECO:0000256" key="1">
    <source>
        <dbReference type="ARBA" id="ARBA00007801"/>
    </source>
</evidence>
<name>A0ABP0ZST1_9ASCO</name>
<evidence type="ECO:0000313" key="8">
    <source>
        <dbReference type="Proteomes" id="UP001497383"/>
    </source>
</evidence>
<evidence type="ECO:0000256" key="4">
    <source>
        <dbReference type="ARBA" id="ARBA00023002"/>
    </source>
</evidence>
<evidence type="ECO:0000259" key="6">
    <source>
        <dbReference type="Pfam" id="PF07976"/>
    </source>
</evidence>
<dbReference type="SUPFAM" id="SSF51905">
    <property type="entry name" value="FAD/NAD(P)-binding domain"/>
    <property type="match status" value="1"/>
</dbReference>